<name>A0ABQ1PYV2_9BACI</name>
<dbReference type="InterPro" id="IPR055346">
    <property type="entry name" value="Fe-S_cluster_assembly_SufBD"/>
</dbReference>
<evidence type="ECO:0000313" key="5">
    <source>
        <dbReference type="Proteomes" id="UP000642571"/>
    </source>
</evidence>
<keyword evidence="5" id="KW-1185">Reference proteome</keyword>
<sequence length="465" mass="52664">MAKKAPEVGEYKYGFHDKDVSIFRTERGLTEEIVREISRQKEEPEWMLDFRLKALKQFYKMPMPQWGGDLNELDFDEITYYVKPSEKSERSWDEVPDEIKQTFDKLGIPEAEQKYLAGVSAQYESEVVYHNMQEDLEEQGIIFKDTDTALKEDEELFREHFGKVIPPADNKFSALNSAVWSGGSFIYVPKGVKVDTPLQAYFRINSENMGQFERTLIIVDEDASVHYVEGCTAPVYTTNSLHSAVVEINVKKGGYCRYTTIQNWANNVYNLVTKRAVAEENATMEWIDGNLGSKLTMKYPSVVLKGEGARGMTLSIALAGKGQHQDAGAKMIHLAPNTSSTIVSKSISKQGGNVTYRGIVQFGRKAEGARSNVECDTLIMDNKSKSDTIPYNEIMNENISLEHEAKVSKVSEEQLFYLMSRGLSEEEATEMIVMGFIEPFTKELPMEYAVEMNRLIKFEMEGSIG</sequence>
<comment type="caution">
    <text evidence="4">The sequence shown here is derived from an EMBL/GenBank/DDBJ whole genome shotgun (WGS) entry which is preliminary data.</text>
</comment>
<dbReference type="SUPFAM" id="SSF101960">
    <property type="entry name" value="Stabilizer of iron transporter SufD"/>
    <property type="match status" value="1"/>
</dbReference>
<dbReference type="InterPro" id="IPR037284">
    <property type="entry name" value="SUF_FeS_clus_asmbl_SufBD_sf"/>
</dbReference>
<evidence type="ECO:0000256" key="1">
    <source>
        <dbReference type="ARBA" id="ARBA00043967"/>
    </source>
</evidence>
<dbReference type="InterPro" id="IPR000825">
    <property type="entry name" value="SUF_FeS_clus_asmbl_SufBD_core"/>
</dbReference>
<evidence type="ECO:0000259" key="2">
    <source>
        <dbReference type="Pfam" id="PF01458"/>
    </source>
</evidence>
<feature type="domain" description="SUF system FeS cluster assembly SufBD core" evidence="2">
    <location>
        <begin position="202"/>
        <end position="436"/>
    </location>
</feature>
<accession>A0ABQ1PYV2</accession>
<organism evidence="4 5">
    <name type="scientific">Pontibacillus salipaludis</name>
    <dbReference type="NCBI Taxonomy" id="1697394"/>
    <lineage>
        <taxon>Bacteria</taxon>
        <taxon>Bacillati</taxon>
        <taxon>Bacillota</taxon>
        <taxon>Bacilli</taxon>
        <taxon>Bacillales</taxon>
        <taxon>Bacillaceae</taxon>
        <taxon>Pontibacillus</taxon>
    </lineage>
</organism>
<proteinExistence type="inferred from homology"/>
<comment type="similarity">
    <text evidence="1">Belongs to the iron-sulfur cluster assembly SufBD family.</text>
</comment>
<dbReference type="EMBL" id="BMIN01000004">
    <property type="protein sequence ID" value="GGD06742.1"/>
    <property type="molecule type" value="Genomic_DNA"/>
</dbReference>
<protein>
    <submittedName>
        <fullName evidence="4">FeS cluster assembly protein SufB</fullName>
    </submittedName>
</protein>
<feature type="domain" description="SUF system FeS cluster assembly SufBD N-terminal" evidence="3">
    <location>
        <begin position="129"/>
        <end position="199"/>
    </location>
</feature>
<gene>
    <name evidence="4" type="primary">sufB</name>
    <name evidence="4" type="ORF">GCM10011389_12870</name>
</gene>
<evidence type="ECO:0000259" key="3">
    <source>
        <dbReference type="Pfam" id="PF19295"/>
    </source>
</evidence>
<dbReference type="PANTHER" id="PTHR30508:SF1">
    <property type="entry name" value="UPF0051 PROTEIN ABCI8, CHLOROPLASTIC-RELATED"/>
    <property type="match status" value="1"/>
</dbReference>
<dbReference type="RefSeq" id="WP_188652002.1">
    <property type="nucleotide sequence ID" value="NZ_BMIN01000004.1"/>
</dbReference>
<dbReference type="Pfam" id="PF01458">
    <property type="entry name" value="SUFBD_core"/>
    <property type="match status" value="1"/>
</dbReference>
<dbReference type="Pfam" id="PF19295">
    <property type="entry name" value="SufBD_N"/>
    <property type="match status" value="1"/>
</dbReference>
<reference evidence="5" key="1">
    <citation type="journal article" date="2019" name="Int. J. Syst. Evol. Microbiol.">
        <title>The Global Catalogue of Microorganisms (GCM) 10K type strain sequencing project: providing services to taxonomists for standard genome sequencing and annotation.</title>
        <authorList>
            <consortium name="The Broad Institute Genomics Platform"/>
            <consortium name="The Broad Institute Genome Sequencing Center for Infectious Disease"/>
            <person name="Wu L."/>
            <person name="Ma J."/>
        </authorList>
    </citation>
    <scope>NUCLEOTIDE SEQUENCE [LARGE SCALE GENOMIC DNA]</scope>
    <source>
        <strain evidence="5">CGMCC 1.15353</strain>
    </source>
</reference>
<dbReference type="PANTHER" id="PTHR30508">
    <property type="entry name" value="FES CLUSTER ASSEMBLY PROTEIN SUF"/>
    <property type="match status" value="1"/>
</dbReference>
<evidence type="ECO:0000313" key="4">
    <source>
        <dbReference type="EMBL" id="GGD06742.1"/>
    </source>
</evidence>
<dbReference type="InterPro" id="IPR010231">
    <property type="entry name" value="SUF_FeS_clus_asmbl_SufB"/>
</dbReference>
<dbReference type="Proteomes" id="UP000642571">
    <property type="component" value="Unassembled WGS sequence"/>
</dbReference>
<dbReference type="NCBIfam" id="TIGR01980">
    <property type="entry name" value="sufB"/>
    <property type="match status" value="1"/>
</dbReference>
<dbReference type="InterPro" id="IPR045595">
    <property type="entry name" value="SufBD_N"/>
</dbReference>